<organism evidence="2 3">
    <name type="scientific">Astrephomene gubernaculifera</name>
    <dbReference type="NCBI Taxonomy" id="47775"/>
    <lineage>
        <taxon>Eukaryota</taxon>
        <taxon>Viridiplantae</taxon>
        <taxon>Chlorophyta</taxon>
        <taxon>core chlorophytes</taxon>
        <taxon>Chlorophyceae</taxon>
        <taxon>CS clade</taxon>
        <taxon>Chlamydomonadales</taxon>
        <taxon>Astrephomenaceae</taxon>
        <taxon>Astrephomene</taxon>
    </lineage>
</organism>
<sequence length="350" mass="35793">LANMTKDAVMVVHVELPPYSQAAAAEGPAVYIDLWPNTSLTAVLELNASGRVNAVLEERTRPAGLLFGLPTQSLVGSMLSGLVTLPPGRSNPSELLSLHGAKKSSLKADNKEASVKVGPLHVLQGAHSDGRPLVLDVQVVGKPGPNQPVTAILRVHAAPMMPAGVAVFAPAPATSLLPAAASNSIPAPAQDSLALTRTMTHRSAVIADSRTSPQPLGMATSKRLGTPANRGIDNSGITGAVAAQGSWMAGPLRRQSEDELPQERLGHQLPSTPGAGPEGSGLTASAVEAIATVREKPEHSSHSAAMAAASAERRSTQGSQPITGLESPSGSLGAGVPDRADSISRYSKTV</sequence>
<comment type="caution">
    <text evidence="2">The sequence shown here is derived from an EMBL/GenBank/DDBJ whole genome shotgun (WGS) entry which is preliminary data.</text>
</comment>
<name>A0AAD3HMX1_9CHLO</name>
<feature type="non-terminal residue" evidence="2">
    <location>
        <position position="1"/>
    </location>
</feature>
<protein>
    <submittedName>
        <fullName evidence="2">Uncharacterized protein</fullName>
    </submittedName>
</protein>
<evidence type="ECO:0000313" key="3">
    <source>
        <dbReference type="Proteomes" id="UP001054857"/>
    </source>
</evidence>
<proteinExistence type="predicted"/>
<reference evidence="2 3" key="1">
    <citation type="journal article" date="2021" name="Sci. Rep.">
        <title>Genome sequencing of the multicellular alga Astrephomene provides insights into convergent evolution of germ-soma differentiation.</title>
        <authorList>
            <person name="Yamashita S."/>
            <person name="Yamamoto K."/>
            <person name="Matsuzaki R."/>
            <person name="Suzuki S."/>
            <person name="Yamaguchi H."/>
            <person name="Hirooka S."/>
            <person name="Minakuchi Y."/>
            <person name="Miyagishima S."/>
            <person name="Kawachi M."/>
            <person name="Toyoda A."/>
            <person name="Nozaki H."/>
        </authorList>
    </citation>
    <scope>NUCLEOTIDE SEQUENCE [LARGE SCALE GENOMIC DNA]</scope>
    <source>
        <strain evidence="2 3">NIES-4017</strain>
    </source>
</reference>
<dbReference type="Proteomes" id="UP001054857">
    <property type="component" value="Unassembled WGS sequence"/>
</dbReference>
<feature type="compositionally biased region" description="Polar residues" evidence="1">
    <location>
        <begin position="316"/>
        <end position="330"/>
    </location>
</feature>
<evidence type="ECO:0000313" key="2">
    <source>
        <dbReference type="EMBL" id="GFR46563.1"/>
    </source>
</evidence>
<dbReference type="AlphaFoldDB" id="A0AAD3HMX1"/>
<gene>
    <name evidence="2" type="ORF">Agub_g8155</name>
</gene>
<keyword evidence="3" id="KW-1185">Reference proteome</keyword>
<feature type="non-terminal residue" evidence="2">
    <location>
        <position position="350"/>
    </location>
</feature>
<dbReference type="EMBL" id="BMAR01000014">
    <property type="protein sequence ID" value="GFR46563.1"/>
    <property type="molecule type" value="Genomic_DNA"/>
</dbReference>
<feature type="region of interest" description="Disordered" evidence="1">
    <location>
        <begin position="294"/>
        <end position="350"/>
    </location>
</feature>
<evidence type="ECO:0000256" key="1">
    <source>
        <dbReference type="SAM" id="MobiDB-lite"/>
    </source>
</evidence>
<accession>A0AAD3HMX1</accession>